<dbReference type="Pfam" id="PF03004">
    <property type="entry name" value="Transposase_24"/>
    <property type="match status" value="1"/>
</dbReference>
<evidence type="ECO:0008006" key="5">
    <source>
        <dbReference type="Google" id="ProtNLM"/>
    </source>
</evidence>
<organism evidence="3 4">
    <name type="scientific">Deinandra increscens subsp. villosa</name>
    <dbReference type="NCBI Taxonomy" id="3103831"/>
    <lineage>
        <taxon>Eukaryota</taxon>
        <taxon>Viridiplantae</taxon>
        <taxon>Streptophyta</taxon>
        <taxon>Embryophyta</taxon>
        <taxon>Tracheophyta</taxon>
        <taxon>Spermatophyta</taxon>
        <taxon>Magnoliopsida</taxon>
        <taxon>eudicotyledons</taxon>
        <taxon>Gunneridae</taxon>
        <taxon>Pentapetalae</taxon>
        <taxon>asterids</taxon>
        <taxon>campanulids</taxon>
        <taxon>Asterales</taxon>
        <taxon>Asteraceae</taxon>
        <taxon>Asteroideae</taxon>
        <taxon>Heliantheae alliance</taxon>
        <taxon>Madieae</taxon>
        <taxon>Madiinae</taxon>
        <taxon>Deinandra</taxon>
    </lineage>
</organism>
<dbReference type="Proteomes" id="UP001408789">
    <property type="component" value="Unassembled WGS sequence"/>
</dbReference>
<dbReference type="EMBL" id="JBCNJP010000017">
    <property type="protein sequence ID" value="KAK9065129.1"/>
    <property type="molecule type" value="Genomic_DNA"/>
</dbReference>
<feature type="region of interest" description="Disordered" evidence="2">
    <location>
        <begin position="485"/>
        <end position="520"/>
    </location>
</feature>
<feature type="region of interest" description="Disordered" evidence="2">
    <location>
        <begin position="70"/>
        <end position="90"/>
    </location>
</feature>
<feature type="region of interest" description="Disordered" evidence="2">
    <location>
        <begin position="1"/>
        <end position="52"/>
    </location>
</feature>
<protein>
    <recommendedName>
        <fullName evidence="5">Transposase</fullName>
    </recommendedName>
</protein>
<feature type="compositionally biased region" description="Basic residues" evidence="2">
    <location>
        <begin position="502"/>
        <end position="516"/>
    </location>
</feature>
<gene>
    <name evidence="3" type="ORF">SSX86_016512</name>
</gene>
<feature type="region of interest" description="Disordered" evidence="2">
    <location>
        <begin position="433"/>
        <end position="455"/>
    </location>
</feature>
<reference evidence="3 4" key="1">
    <citation type="submission" date="2024-04" db="EMBL/GenBank/DDBJ databases">
        <title>The reference genome of an endangered Asteraceae, Deinandra increscens subsp. villosa, native to the Central Coast of California.</title>
        <authorList>
            <person name="Guilliams M."/>
            <person name="Hasenstab-Lehman K."/>
            <person name="Meyer R."/>
            <person name="Mcevoy S."/>
        </authorList>
    </citation>
    <scope>NUCLEOTIDE SEQUENCE [LARGE SCALE GENOMIC DNA]</scope>
    <source>
        <tissue evidence="3">Leaf</tissue>
    </source>
</reference>
<accession>A0AAP0GY53</accession>
<feature type="compositionally biased region" description="Polar residues" evidence="2">
    <location>
        <begin position="435"/>
        <end position="451"/>
    </location>
</feature>
<evidence type="ECO:0000256" key="2">
    <source>
        <dbReference type="SAM" id="MobiDB-lite"/>
    </source>
</evidence>
<evidence type="ECO:0000313" key="4">
    <source>
        <dbReference type="Proteomes" id="UP001408789"/>
    </source>
</evidence>
<dbReference type="PANTHER" id="PTHR33018:SF34">
    <property type="entry name" value="OS02G0472350 PROTEIN"/>
    <property type="match status" value="1"/>
</dbReference>
<name>A0AAP0GY53_9ASTR</name>
<dbReference type="InterPro" id="IPR004252">
    <property type="entry name" value="Probable_transposase_24"/>
</dbReference>
<dbReference type="AlphaFoldDB" id="A0AAP0GY53"/>
<evidence type="ECO:0000256" key="1">
    <source>
        <dbReference type="SAM" id="Coils"/>
    </source>
</evidence>
<feature type="compositionally biased region" description="Low complexity" evidence="2">
    <location>
        <begin position="485"/>
        <end position="496"/>
    </location>
</feature>
<keyword evidence="1" id="KW-0175">Coiled coil</keyword>
<proteinExistence type="predicted"/>
<feature type="coiled-coil region" evidence="1">
    <location>
        <begin position="360"/>
        <end position="401"/>
    </location>
</feature>
<evidence type="ECO:0000313" key="3">
    <source>
        <dbReference type="EMBL" id="KAK9065129.1"/>
    </source>
</evidence>
<keyword evidence="4" id="KW-1185">Reference proteome</keyword>
<dbReference type="PANTHER" id="PTHR33018">
    <property type="entry name" value="OS10G0338966 PROTEIN-RELATED"/>
    <property type="match status" value="1"/>
</dbReference>
<sequence>MDHEAGDDLYYNSEGEYNDDFSQTGEEDEMDNNDDHYSSDQEDEMDNNDAHVDNDAELDNIDAQLDNDNQVDNDAQLDNDAHVDNAPQANKRGLTRLVKWRAKFEKNGGEKWPLTFDALGRVGGVHRPKFSSFLGDIARSEVGLRYLQWKKVPKEDKNKMCSGIQQLFKIDDCRRGPIMVRLGGLLRSFRRKMFEKHIRPNLAKPTVLEKVLKMYQTIVKKEDWDRFVAYTKSDEFKVVSKIAKEVRAQYVYDHTMGRGGYVYMREKLVQNKEIAAENCPSRSFMWRKGRVNKEGEFKTHVVKGVADDIAENETKIKAGSVTVEPGTDALKLVLGKERGGYLKGIGYGVTSYGYWQGAPKGRSKERIEKLERELKNEKQLREKKDQEVEHLNDKLKAHDERINMLTAFMNRMIEEKQVDKAINSVKSTEAPLPTTIRSKNSCNQHSNVNTTGRKRKMTEAAAAAASTAGASEQEVGRKRKMTEAAAAAASTAGASEQEVEKNKRHAKPVKPAARKVPKSDRLKNQIIMMLL</sequence>
<comment type="caution">
    <text evidence="3">The sequence shown here is derived from an EMBL/GenBank/DDBJ whole genome shotgun (WGS) entry which is preliminary data.</text>
</comment>